<organism evidence="1 2">
    <name type="scientific">Gulosibacter bifidus</name>
    <dbReference type="NCBI Taxonomy" id="272239"/>
    <lineage>
        <taxon>Bacteria</taxon>
        <taxon>Bacillati</taxon>
        <taxon>Actinomycetota</taxon>
        <taxon>Actinomycetes</taxon>
        <taxon>Micrococcales</taxon>
        <taxon>Microbacteriaceae</taxon>
        <taxon>Gulosibacter</taxon>
    </lineage>
</organism>
<comment type="caution">
    <text evidence="1">The sequence shown here is derived from an EMBL/GenBank/DDBJ whole genome shotgun (WGS) entry which is preliminary data.</text>
</comment>
<evidence type="ECO:0000313" key="2">
    <source>
        <dbReference type="Proteomes" id="UP001597453"/>
    </source>
</evidence>
<evidence type="ECO:0000313" key="1">
    <source>
        <dbReference type="EMBL" id="MFD2674897.1"/>
    </source>
</evidence>
<dbReference type="RefSeq" id="WP_066058354.1">
    <property type="nucleotide sequence ID" value="NZ_JBHUNF010000004.1"/>
</dbReference>
<protein>
    <submittedName>
        <fullName evidence="1">Uncharacterized protein</fullName>
    </submittedName>
</protein>
<keyword evidence="2" id="KW-1185">Reference proteome</keyword>
<gene>
    <name evidence="1" type="ORF">ACFSUQ_06250</name>
</gene>
<proteinExistence type="predicted"/>
<name>A0ABW5RIK1_9MICO</name>
<accession>A0ABW5RIK1</accession>
<sequence>MRSTIPDLQAFRRISHEEALYGFLQIYDVGSACSEVIDGWWLTVIPGFDEPEGINPAYCEVIGAQITPITAAGMDAR</sequence>
<dbReference type="Proteomes" id="UP001597453">
    <property type="component" value="Unassembled WGS sequence"/>
</dbReference>
<reference evidence="2" key="1">
    <citation type="journal article" date="2019" name="Int. J. Syst. Evol. Microbiol.">
        <title>The Global Catalogue of Microorganisms (GCM) 10K type strain sequencing project: providing services to taxonomists for standard genome sequencing and annotation.</title>
        <authorList>
            <consortium name="The Broad Institute Genomics Platform"/>
            <consortium name="The Broad Institute Genome Sequencing Center for Infectious Disease"/>
            <person name="Wu L."/>
            <person name="Ma J."/>
        </authorList>
    </citation>
    <scope>NUCLEOTIDE SEQUENCE [LARGE SCALE GENOMIC DNA]</scope>
    <source>
        <strain evidence="2">TISTR 1511</strain>
    </source>
</reference>
<dbReference type="EMBL" id="JBHUNF010000004">
    <property type="protein sequence ID" value="MFD2674897.1"/>
    <property type="molecule type" value="Genomic_DNA"/>
</dbReference>